<gene>
    <name evidence="1" type="ORF">K7X08_033949</name>
</gene>
<dbReference type="OrthoDB" id="1221151at2759"/>
<reference evidence="2" key="1">
    <citation type="journal article" date="2023" name="Proc. Natl. Acad. Sci. U.S.A.">
        <title>Genomic and structural basis for evolution of tropane alkaloid biosynthesis.</title>
        <authorList>
            <person name="Wanga Y.-J."/>
            <person name="Taina T."/>
            <person name="Yua J.-Y."/>
            <person name="Lia J."/>
            <person name="Xua B."/>
            <person name="Chenc J."/>
            <person name="D'Auriad J.C."/>
            <person name="Huanga J.-P."/>
            <person name="Huanga S.-X."/>
        </authorList>
    </citation>
    <scope>NUCLEOTIDE SEQUENCE [LARGE SCALE GENOMIC DNA]</scope>
    <source>
        <strain evidence="2">cv. KIB-2019</strain>
    </source>
</reference>
<dbReference type="Proteomes" id="UP001152561">
    <property type="component" value="Unassembled WGS sequence"/>
</dbReference>
<dbReference type="AlphaFoldDB" id="A0A9Q1MJC0"/>
<comment type="caution">
    <text evidence="1">The sequence shown here is derived from an EMBL/GenBank/DDBJ whole genome shotgun (WGS) entry which is preliminary data.</text>
</comment>
<accession>A0A9Q1MJC0</accession>
<name>A0A9Q1MJC0_9SOLA</name>
<organism evidence="1 2">
    <name type="scientific">Anisodus acutangulus</name>
    <dbReference type="NCBI Taxonomy" id="402998"/>
    <lineage>
        <taxon>Eukaryota</taxon>
        <taxon>Viridiplantae</taxon>
        <taxon>Streptophyta</taxon>
        <taxon>Embryophyta</taxon>
        <taxon>Tracheophyta</taxon>
        <taxon>Spermatophyta</taxon>
        <taxon>Magnoliopsida</taxon>
        <taxon>eudicotyledons</taxon>
        <taxon>Gunneridae</taxon>
        <taxon>Pentapetalae</taxon>
        <taxon>asterids</taxon>
        <taxon>lamiids</taxon>
        <taxon>Solanales</taxon>
        <taxon>Solanaceae</taxon>
        <taxon>Solanoideae</taxon>
        <taxon>Hyoscyameae</taxon>
        <taxon>Anisodus</taxon>
    </lineage>
</organism>
<protein>
    <submittedName>
        <fullName evidence="1">Uncharacterized protein</fullName>
    </submittedName>
</protein>
<keyword evidence="2" id="KW-1185">Reference proteome</keyword>
<dbReference type="EMBL" id="JAJAGQ010000006">
    <property type="protein sequence ID" value="KAJ8561472.1"/>
    <property type="molecule type" value="Genomic_DNA"/>
</dbReference>
<proteinExistence type="predicted"/>
<sequence length="132" mass="15537">MNKRDNGRVVLRIKSTKSAPRSSSNLEKRIRVAAQDLDDVVGHDGLWAFIVPWRGSTKKLVSEDEKDQRIRELTIELYNERQRYKRRCAAYQEQLQTLLKIIEDHTDHLSISVEEAVQRVKELDYERLEDSD</sequence>
<evidence type="ECO:0000313" key="2">
    <source>
        <dbReference type="Proteomes" id="UP001152561"/>
    </source>
</evidence>
<evidence type="ECO:0000313" key="1">
    <source>
        <dbReference type="EMBL" id="KAJ8561472.1"/>
    </source>
</evidence>